<protein>
    <submittedName>
        <fullName evidence="2">Uncharacterized protein</fullName>
    </submittedName>
</protein>
<feature type="chain" id="PRO_5015114955" evidence="1">
    <location>
        <begin position="31"/>
        <end position="78"/>
    </location>
</feature>
<reference evidence="2 3" key="1">
    <citation type="journal article" date="2018" name="Nat. Genet.">
        <title>The Rosa genome provides new insights in the design of modern roses.</title>
        <authorList>
            <person name="Bendahmane M."/>
        </authorList>
    </citation>
    <scope>NUCLEOTIDE SEQUENCE [LARGE SCALE GENOMIC DNA]</scope>
    <source>
        <strain evidence="3">cv. Old Blush</strain>
    </source>
</reference>
<evidence type="ECO:0000313" key="3">
    <source>
        <dbReference type="Proteomes" id="UP000238479"/>
    </source>
</evidence>
<organism evidence="2 3">
    <name type="scientific">Rosa chinensis</name>
    <name type="common">China rose</name>
    <dbReference type="NCBI Taxonomy" id="74649"/>
    <lineage>
        <taxon>Eukaryota</taxon>
        <taxon>Viridiplantae</taxon>
        <taxon>Streptophyta</taxon>
        <taxon>Embryophyta</taxon>
        <taxon>Tracheophyta</taxon>
        <taxon>Spermatophyta</taxon>
        <taxon>Magnoliopsida</taxon>
        <taxon>eudicotyledons</taxon>
        <taxon>Gunneridae</taxon>
        <taxon>Pentapetalae</taxon>
        <taxon>rosids</taxon>
        <taxon>fabids</taxon>
        <taxon>Rosales</taxon>
        <taxon>Rosaceae</taxon>
        <taxon>Rosoideae</taxon>
        <taxon>Rosoideae incertae sedis</taxon>
        <taxon>Rosa</taxon>
    </lineage>
</organism>
<keyword evidence="3" id="KW-1185">Reference proteome</keyword>
<proteinExistence type="predicted"/>
<comment type="caution">
    <text evidence="2">The sequence shown here is derived from an EMBL/GenBank/DDBJ whole genome shotgun (WGS) entry which is preliminary data.</text>
</comment>
<accession>A0A2P6QWR4</accession>
<feature type="signal peptide" evidence="1">
    <location>
        <begin position="1"/>
        <end position="30"/>
    </location>
</feature>
<sequence length="78" mass="8576">MSSAWNIKRSIKVHLVLLVMISHFLLGISGTTSVTSMSVDGSTEDDDGLGDAWMEMSRALESSKDVVVHPLSDRRKNE</sequence>
<dbReference type="Proteomes" id="UP000238479">
    <property type="component" value="Chromosome 4"/>
</dbReference>
<gene>
    <name evidence="2" type="ORF">RchiOBHm_Chr4g0415551</name>
</gene>
<evidence type="ECO:0000256" key="1">
    <source>
        <dbReference type="SAM" id="SignalP"/>
    </source>
</evidence>
<evidence type="ECO:0000313" key="2">
    <source>
        <dbReference type="EMBL" id="PRQ38579.1"/>
    </source>
</evidence>
<dbReference type="EMBL" id="PDCK01000042">
    <property type="protein sequence ID" value="PRQ38579.1"/>
    <property type="molecule type" value="Genomic_DNA"/>
</dbReference>
<keyword evidence="1" id="KW-0732">Signal</keyword>
<name>A0A2P6QWR4_ROSCH</name>
<dbReference type="AlphaFoldDB" id="A0A2P6QWR4"/>
<dbReference type="Gramene" id="PRQ38579">
    <property type="protein sequence ID" value="PRQ38579"/>
    <property type="gene ID" value="RchiOBHm_Chr4g0415551"/>
</dbReference>